<gene>
    <name evidence="1" type="ORF">C7380_1355</name>
</gene>
<evidence type="ECO:0000313" key="1">
    <source>
        <dbReference type="EMBL" id="PWJ85143.1"/>
    </source>
</evidence>
<dbReference type="InterPro" id="IPR027024">
    <property type="entry name" value="UCP027386_ABC_sbc_TM0202"/>
</dbReference>
<name>A0AA45C4F3_9BACT</name>
<accession>A0AA45C4F3</accession>
<dbReference type="AlphaFoldDB" id="A0AA45C4F3"/>
<protein>
    <submittedName>
        <fullName evidence="1">NitT/TauT family transport system substrate-binding protein</fullName>
    </submittedName>
</protein>
<sequence length="300" mass="34334">MKNRYLSFFLIFLLSSFVFGVKVSVPVGPASLPVFYLQENSNGAVEASIHKDRNIVISKLMQNEVDIALLPTNEAIKLYNKGVDIKILNIHTWGVFYLLTTNSEINSWSDLSGKEVYVPDKGGPMDILFSFVTDFYDVNNIKIKRGKPNQIAQLMINDMADTAFLREPFVTSILLKNKKAIICEDVQKDWYEISGIELPQASLVVRTAFLRDNKELVEDFNKDYSKAIDWVNSNIDEASKLGMKYMNISDKVTKASVERLNLRFKDAHDAKDEIEKYLKVLYDFNKESIGGKMPDDEFYY</sequence>
<dbReference type="PANTHER" id="PTHR30024:SF46">
    <property type="entry name" value="ABC TRANSPORTER, SUBSTRATE-BINDING LIPOPROTEIN"/>
    <property type="match status" value="1"/>
</dbReference>
<reference evidence="1 2" key="1">
    <citation type="submission" date="2018-05" db="EMBL/GenBank/DDBJ databases">
        <title>Genomic Encyclopedia of Type Strains, Phase IV (KMG-IV): sequencing the most valuable type-strain genomes for metagenomic binning, comparative biology and taxonomic classification.</title>
        <authorList>
            <person name="Goeker M."/>
        </authorList>
    </citation>
    <scope>NUCLEOTIDE SEQUENCE [LARGE SCALE GENOMIC DNA]</scope>
    <source>
        <strain evidence="1 2">DSM 24906</strain>
    </source>
</reference>
<dbReference type="RefSeq" id="WP_109606671.1">
    <property type="nucleotide sequence ID" value="NZ_QGGI01000035.1"/>
</dbReference>
<comment type="caution">
    <text evidence="1">The sequence shown here is derived from an EMBL/GenBank/DDBJ whole genome shotgun (WGS) entry which is preliminary data.</text>
</comment>
<dbReference type="PANTHER" id="PTHR30024">
    <property type="entry name" value="ALIPHATIC SULFONATES-BINDING PROTEIN-RELATED"/>
    <property type="match status" value="1"/>
</dbReference>
<organism evidence="1 2">
    <name type="scientific">Oceanotoga teriensis</name>
    <dbReference type="NCBI Taxonomy" id="515440"/>
    <lineage>
        <taxon>Bacteria</taxon>
        <taxon>Thermotogati</taxon>
        <taxon>Thermotogota</taxon>
        <taxon>Thermotogae</taxon>
        <taxon>Petrotogales</taxon>
        <taxon>Petrotogaceae</taxon>
        <taxon>Oceanotoga</taxon>
    </lineage>
</organism>
<dbReference type="Gene3D" id="3.40.190.10">
    <property type="entry name" value="Periplasmic binding protein-like II"/>
    <property type="match status" value="2"/>
</dbReference>
<dbReference type="PIRSF" id="PIRSF027386">
    <property type="entry name" value="UCP027386_ABC_sbc_TM0202"/>
    <property type="match status" value="1"/>
</dbReference>
<dbReference type="Proteomes" id="UP000245921">
    <property type="component" value="Unassembled WGS sequence"/>
</dbReference>
<dbReference type="SUPFAM" id="SSF53850">
    <property type="entry name" value="Periplasmic binding protein-like II"/>
    <property type="match status" value="1"/>
</dbReference>
<evidence type="ECO:0000313" key="2">
    <source>
        <dbReference type="Proteomes" id="UP000245921"/>
    </source>
</evidence>
<proteinExistence type="predicted"/>
<dbReference type="EMBL" id="QGGI01000035">
    <property type="protein sequence ID" value="PWJ85143.1"/>
    <property type="molecule type" value="Genomic_DNA"/>
</dbReference>
<keyword evidence="2" id="KW-1185">Reference proteome</keyword>